<reference evidence="3" key="1">
    <citation type="submission" date="2015-05" db="EMBL/GenBank/DDBJ databases">
        <authorList>
            <person name="Urmite Genomes"/>
        </authorList>
    </citation>
    <scope>NUCLEOTIDE SEQUENCE [LARGE SCALE GENOMIC DNA]</scope>
    <source>
        <strain evidence="3">LF1</strain>
    </source>
</reference>
<organism evidence="2 3">
    <name type="scientific">Neobacillus massiliamazoniensis</name>
    <dbReference type="NCBI Taxonomy" id="1499688"/>
    <lineage>
        <taxon>Bacteria</taxon>
        <taxon>Bacillati</taxon>
        <taxon>Bacillota</taxon>
        <taxon>Bacilli</taxon>
        <taxon>Bacillales</taxon>
        <taxon>Bacillaceae</taxon>
        <taxon>Neobacillus</taxon>
    </lineage>
</organism>
<name>A0A0U1P3F1_9BACI</name>
<dbReference type="SUPFAM" id="SSF54593">
    <property type="entry name" value="Glyoxalase/Bleomycin resistance protein/Dihydroxybiphenyl dioxygenase"/>
    <property type="match status" value="1"/>
</dbReference>
<dbReference type="EMBL" id="CVRB01000005">
    <property type="protein sequence ID" value="CRK84766.1"/>
    <property type="molecule type" value="Genomic_DNA"/>
</dbReference>
<dbReference type="PROSITE" id="PS51819">
    <property type="entry name" value="VOC"/>
    <property type="match status" value="1"/>
</dbReference>
<dbReference type="InterPro" id="IPR004360">
    <property type="entry name" value="Glyas_Fos-R_dOase_dom"/>
</dbReference>
<dbReference type="CDD" id="cd06587">
    <property type="entry name" value="VOC"/>
    <property type="match status" value="1"/>
</dbReference>
<dbReference type="PANTHER" id="PTHR36113">
    <property type="entry name" value="LYASE, PUTATIVE-RELATED-RELATED"/>
    <property type="match status" value="1"/>
</dbReference>
<evidence type="ECO:0000313" key="3">
    <source>
        <dbReference type="Proteomes" id="UP000199087"/>
    </source>
</evidence>
<accession>A0A0U1P3F1</accession>
<evidence type="ECO:0000259" key="1">
    <source>
        <dbReference type="PROSITE" id="PS51819"/>
    </source>
</evidence>
<dbReference type="InterPro" id="IPR029068">
    <property type="entry name" value="Glyas_Bleomycin-R_OHBP_Dase"/>
</dbReference>
<dbReference type="AlphaFoldDB" id="A0A0U1P3F1"/>
<dbReference type="InterPro" id="IPR037523">
    <property type="entry name" value="VOC_core"/>
</dbReference>
<evidence type="ECO:0000313" key="2">
    <source>
        <dbReference type="EMBL" id="CRK84766.1"/>
    </source>
</evidence>
<proteinExistence type="predicted"/>
<feature type="domain" description="VOC" evidence="1">
    <location>
        <begin position="2"/>
        <end position="113"/>
    </location>
</feature>
<dbReference type="PANTHER" id="PTHR36113:SF3">
    <property type="entry name" value="SLL5075 PROTEIN"/>
    <property type="match status" value="1"/>
</dbReference>
<gene>
    <name evidence="2" type="ORF">BN000_04816</name>
</gene>
<dbReference type="Pfam" id="PF00903">
    <property type="entry name" value="Glyoxalase"/>
    <property type="match status" value="1"/>
</dbReference>
<keyword evidence="3" id="KW-1185">Reference proteome</keyword>
<protein>
    <submittedName>
        <fullName evidence="2">Glyoxalase</fullName>
    </submittedName>
</protein>
<dbReference type="InterPro" id="IPR051332">
    <property type="entry name" value="Fosfomycin_Res_Enzymes"/>
</dbReference>
<dbReference type="STRING" id="1499688.BN000_04816"/>
<dbReference type="RefSeq" id="WP_090639022.1">
    <property type="nucleotide sequence ID" value="NZ_CVRB01000005.1"/>
</dbReference>
<dbReference type="Gene3D" id="3.10.180.10">
    <property type="entry name" value="2,3-Dihydroxybiphenyl 1,2-Dioxygenase, domain 1"/>
    <property type="match status" value="1"/>
</dbReference>
<dbReference type="Proteomes" id="UP000199087">
    <property type="component" value="Unassembled WGS sequence"/>
</dbReference>
<dbReference type="OrthoDB" id="1270449at2"/>
<sequence length="121" mass="13738">MKLKHLNLTVTDVSVARNFLEKYFGLTCGASRGNGFATMFDEAGFVLTLMRGSEVHYPNSFHIGFPQESKERVDKINQSLKEDGFDVQPPQQLHSYTFYVEAPGGFTIEVFCHIERELSEN</sequence>